<evidence type="ECO:0000256" key="3">
    <source>
        <dbReference type="ARBA" id="ARBA00022490"/>
    </source>
</evidence>
<feature type="region of interest" description="Disordered" evidence="9">
    <location>
        <begin position="260"/>
        <end position="288"/>
    </location>
</feature>
<organism evidence="12 13">
    <name type="scientific">Saccharomyces cerevisiae x Saccharomyces kudriavzevii (strain VIN7)</name>
    <name type="common">Yeast</name>
    <dbReference type="NCBI Taxonomy" id="1095631"/>
    <lineage>
        <taxon>Eukaryota</taxon>
        <taxon>Fungi</taxon>
        <taxon>Dikarya</taxon>
        <taxon>Ascomycota</taxon>
        <taxon>Saccharomycotina</taxon>
        <taxon>Saccharomycetes</taxon>
        <taxon>Saccharomycetales</taxon>
        <taxon>Saccharomycetaceae</taxon>
        <taxon>Saccharomyces</taxon>
    </lineage>
</organism>
<dbReference type="GO" id="GO:0005634">
    <property type="term" value="C:nucleus"/>
    <property type="evidence" value="ECO:0007669"/>
    <property type="project" value="UniProtKB-SubCell"/>
</dbReference>
<dbReference type="OrthoDB" id="5954824at2759"/>
<dbReference type="InterPro" id="IPR030456">
    <property type="entry name" value="TF_fork_head_CS_2"/>
</dbReference>
<comment type="subcellular location">
    <subcellularLocation>
        <location evidence="2">Cytoplasm</location>
        <location evidence="2">Cytosol</location>
    </subcellularLocation>
    <subcellularLocation>
        <location evidence="1 8">Nucleus</location>
    </subcellularLocation>
</comment>
<dbReference type="AlphaFoldDB" id="H0GW61"/>
<dbReference type="PhylomeDB" id="H0GW61"/>
<dbReference type="PRINTS" id="PR00053">
    <property type="entry name" value="FORKHEAD"/>
</dbReference>
<dbReference type="PROSITE" id="PS50039">
    <property type="entry name" value="FORK_HEAD_3"/>
    <property type="match status" value="1"/>
</dbReference>
<dbReference type="FunFam" id="2.60.200.20:FF:000045">
    <property type="entry name" value="Forkhead protein"/>
    <property type="match status" value="1"/>
</dbReference>
<dbReference type="PROSITE" id="PS00658">
    <property type="entry name" value="FORK_HEAD_2"/>
    <property type="match status" value="1"/>
</dbReference>
<evidence type="ECO:0000256" key="6">
    <source>
        <dbReference type="ARBA" id="ARBA00023163"/>
    </source>
</evidence>
<dbReference type="GO" id="GO:0000082">
    <property type="term" value="P:G1/S transition of mitotic cell cycle"/>
    <property type="evidence" value="ECO:0007669"/>
    <property type="project" value="UniProtKB-ARBA"/>
</dbReference>
<evidence type="ECO:0000256" key="1">
    <source>
        <dbReference type="ARBA" id="ARBA00004123"/>
    </source>
</evidence>
<dbReference type="CDD" id="cd22701">
    <property type="entry name" value="FHA_FKH1-like"/>
    <property type="match status" value="1"/>
</dbReference>
<dbReference type="GO" id="GO:0000086">
    <property type="term" value="P:G2/M transition of mitotic cell cycle"/>
    <property type="evidence" value="ECO:0007669"/>
    <property type="project" value="UniProtKB-ARBA"/>
</dbReference>
<dbReference type="EMBL" id="AGVY01000253">
    <property type="protein sequence ID" value="EHN01964.1"/>
    <property type="molecule type" value="Genomic_DNA"/>
</dbReference>
<comment type="caution">
    <text evidence="12">The sequence shown here is derived from an EMBL/GenBank/DDBJ whole genome shotgun (WGS) entry which is preliminary data.</text>
</comment>
<evidence type="ECO:0000256" key="9">
    <source>
        <dbReference type="SAM" id="MobiDB-lite"/>
    </source>
</evidence>
<keyword evidence="7 8" id="KW-0539">Nucleus</keyword>
<dbReference type="InterPro" id="IPR036390">
    <property type="entry name" value="WH_DNA-bd_sf"/>
</dbReference>
<dbReference type="GO" id="GO:0003688">
    <property type="term" value="F:DNA replication origin binding"/>
    <property type="evidence" value="ECO:0007669"/>
    <property type="project" value="UniProtKB-ARBA"/>
</dbReference>
<dbReference type="InterPro" id="IPR001766">
    <property type="entry name" value="Fork_head_dom"/>
</dbReference>
<dbReference type="GO" id="GO:0000981">
    <property type="term" value="F:DNA-binding transcription factor activity, RNA polymerase II-specific"/>
    <property type="evidence" value="ECO:0007669"/>
    <property type="project" value="TreeGrafter"/>
</dbReference>
<dbReference type="SUPFAM" id="SSF46785">
    <property type="entry name" value="Winged helix' DNA-binding domain"/>
    <property type="match status" value="1"/>
</dbReference>
<dbReference type="CDD" id="cd00059">
    <property type="entry name" value="FH_FOX"/>
    <property type="match status" value="1"/>
</dbReference>
<accession>H0GW61</accession>
<proteinExistence type="predicted"/>
<keyword evidence="3" id="KW-0963">Cytoplasm</keyword>
<dbReference type="GO" id="GO:0003682">
    <property type="term" value="F:chromatin binding"/>
    <property type="evidence" value="ECO:0007669"/>
    <property type="project" value="UniProtKB-ARBA"/>
</dbReference>
<dbReference type="Proteomes" id="UP000009009">
    <property type="component" value="Unassembled WGS sequence"/>
</dbReference>
<dbReference type="InterPro" id="IPR036388">
    <property type="entry name" value="WH-like_DNA-bd_sf"/>
</dbReference>
<keyword evidence="4" id="KW-0805">Transcription regulation</keyword>
<dbReference type="GO" id="GO:1903468">
    <property type="term" value="P:positive regulation of DNA replication initiation"/>
    <property type="evidence" value="ECO:0007669"/>
    <property type="project" value="UniProtKB-ARBA"/>
</dbReference>
<dbReference type="PROSITE" id="PS00657">
    <property type="entry name" value="FORK_HEAD_1"/>
    <property type="match status" value="1"/>
</dbReference>
<keyword evidence="6" id="KW-0804">Transcription</keyword>
<feature type="domain" description="Fork-head" evidence="11">
    <location>
        <begin position="303"/>
        <end position="401"/>
    </location>
</feature>
<dbReference type="Pfam" id="PF00250">
    <property type="entry name" value="Forkhead"/>
    <property type="match status" value="1"/>
</dbReference>
<dbReference type="PANTHER" id="PTHR45881:SF1">
    <property type="entry name" value="FORK HEAD PROTEIN HOMOLOG 2"/>
    <property type="match status" value="1"/>
</dbReference>
<keyword evidence="5 8" id="KW-0238">DNA-binding</keyword>
<evidence type="ECO:0000256" key="5">
    <source>
        <dbReference type="ARBA" id="ARBA00023125"/>
    </source>
</evidence>
<evidence type="ECO:0000259" key="11">
    <source>
        <dbReference type="PROSITE" id="PS50039"/>
    </source>
</evidence>
<dbReference type="SMART" id="SM00339">
    <property type="entry name" value="FH"/>
    <property type="match status" value="1"/>
</dbReference>
<evidence type="ECO:0000256" key="8">
    <source>
        <dbReference type="PROSITE-ProRule" id="PRU00089"/>
    </source>
</evidence>
<feature type="domain" description="FHA" evidence="10">
    <location>
        <begin position="76"/>
        <end position="142"/>
    </location>
</feature>
<dbReference type="PROSITE" id="PS50006">
    <property type="entry name" value="FHA_DOMAIN"/>
    <property type="match status" value="1"/>
</dbReference>
<evidence type="ECO:0000313" key="12">
    <source>
        <dbReference type="EMBL" id="EHN01964.1"/>
    </source>
</evidence>
<dbReference type="GO" id="GO:0045944">
    <property type="term" value="P:positive regulation of transcription by RNA polymerase II"/>
    <property type="evidence" value="ECO:0007669"/>
    <property type="project" value="UniProtKB-ARBA"/>
</dbReference>
<dbReference type="PANTHER" id="PTHR45881">
    <property type="entry name" value="CHECKPOINT SUPPRESSOR 1-LIKE, ISOFORM A-RELATED"/>
    <property type="match status" value="1"/>
</dbReference>
<dbReference type="GO" id="GO:2000221">
    <property type="term" value="P:negative regulation of pseudohyphal growth"/>
    <property type="evidence" value="ECO:0007669"/>
    <property type="project" value="UniProtKB-ARBA"/>
</dbReference>
<dbReference type="GO" id="GO:0005829">
    <property type="term" value="C:cytosol"/>
    <property type="evidence" value="ECO:0007669"/>
    <property type="project" value="UniProtKB-SubCell"/>
</dbReference>
<dbReference type="GO" id="GO:0000978">
    <property type="term" value="F:RNA polymerase II cis-regulatory region sequence-specific DNA binding"/>
    <property type="evidence" value="ECO:0007669"/>
    <property type="project" value="TreeGrafter"/>
</dbReference>
<dbReference type="InterPro" id="IPR018122">
    <property type="entry name" value="TF_fork_head_CS_1"/>
</dbReference>
<dbReference type="SMART" id="SM00240">
    <property type="entry name" value="FHA"/>
    <property type="match status" value="1"/>
</dbReference>
<dbReference type="GO" id="GO:0034243">
    <property type="term" value="P:regulation of transcription elongation by RNA polymerase II"/>
    <property type="evidence" value="ECO:0007669"/>
    <property type="project" value="UniProtKB-ARBA"/>
</dbReference>
<feature type="DNA-binding region" description="Fork-head" evidence="8">
    <location>
        <begin position="303"/>
        <end position="401"/>
    </location>
</feature>
<evidence type="ECO:0000256" key="4">
    <source>
        <dbReference type="ARBA" id="ARBA00023015"/>
    </source>
</evidence>
<name>H0GW61_SACCK</name>
<gene>
    <name evidence="12" type="ORF">VIN7_7704</name>
</gene>
<reference evidence="12 13" key="1">
    <citation type="journal article" date="2012" name="FEMS Yeast Res.">
        <title>The genome sequence of the wine yeast VIN7 reveals an allotriploid hybrid genome with Saccharomyces cerevisiae and Saccharomyces kudriavzevii origins.</title>
        <authorList>
            <person name="Borneman A.R."/>
            <person name="Desany B.A."/>
            <person name="Riches D."/>
            <person name="Affourtit J.P."/>
            <person name="Forgan A.H."/>
            <person name="Pretorius I.S."/>
            <person name="Egholm M."/>
            <person name="Chambers P.J."/>
        </authorList>
    </citation>
    <scope>NUCLEOTIDE SEQUENCE [LARGE SCALE GENOMIC DNA]</scope>
    <source>
        <strain evidence="12 13">VIN7</strain>
    </source>
</reference>
<dbReference type="SUPFAM" id="SSF49879">
    <property type="entry name" value="SMAD/FHA domain"/>
    <property type="match status" value="1"/>
</dbReference>
<dbReference type="InterPro" id="IPR000253">
    <property type="entry name" value="FHA_dom"/>
</dbReference>
<dbReference type="InterPro" id="IPR008984">
    <property type="entry name" value="SMAD_FHA_dom_sf"/>
</dbReference>
<keyword evidence="13" id="KW-1185">Reference proteome</keyword>
<dbReference type="Gene3D" id="2.60.200.20">
    <property type="match status" value="1"/>
</dbReference>
<dbReference type="Gene3D" id="1.10.10.10">
    <property type="entry name" value="Winged helix-like DNA-binding domain superfamily/Winged helix DNA-binding domain"/>
    <property type="match status" value="1"/>
</dbReference>
<dbReference type="GO" id="GO:0090054">
    <property type="term" value="P:regulation of silent mating-type cassette heterochromatin formation"/>
    <property type="evidence" value="ECO:0007669"/>
    <property type="project" value="UniProtKB-ARBA"/>
</dbReference>
<dbReference type="Pfam" id="PF00498">
    <property type="entry name" value="FHA"/>
    <property type="match status" value="1"/>
</dbReference>
<feature type="compositionally biased region" description="Low complexity" evidence="9">
    <location>
        <begin position="270"/>
        <end position="283"/>
    </location>
</feature>
<evidence type="ECO:0000259" key="10">
    <source>
        <dbReference type="PROSITE" id="PS50006"/>
    </source>
</evidence>
<dbReference type="HOGENOM" id="CLU_044386_0_0_1"/>
<evidence type="ECO:0000256" key="7">
    <source>
        <dbReference type="ARBA" id="ARBA00023242"/>
    </source>
</evidence>
<protein>
    <submittedName>
        <fullName evidence="12">Fkh1p</fullName>
    </submittedName>
</protein>
<evidence type="ECO:0000313" key="13">
    <source>
        <dbReference type="Proteomes" id="UP000009009"/>
    </source>
</evidence>
<evidence type="ECO:0000256" key="2">
    <source>
        <dbReference type="ARBA" id="ARBA00004514"/>
    </source>
</evidence>
<sequence length="486" mass="53728">MSVAGAEQTFNGKYSSYTAQDRQGLVNAVTCVLSTSSESVAVTTDYSNSLSIAREVNAYAKIAGCDWTYYVQKLEVTIGRNTDNLSLNNVSGAVAKKNIDIDLGPAKIVSRKHAAIRFNLESGSWELQIFGRNGAKVNFRRIATGPDSAPTVLQSGCIIDIGGVQMIFILPEQETIVSDYCLNHLMPKLLSTYGTNGNNNPLLRNIIEGSTYLREQRLQEEARLQKLDHLHTPLSSSSEVNALGDPHGDTIMMEDEDDDENYAKGGIRPSSYTSSNSNAINNNTLPHVENPSDLSLDENRYIKPPQSYASMITQAILSTPDGSISLADIYKFISDNYAFYRFSQMAWQNSVRHNLSLNKAFEKVPKRAGQQGKGMNWKISDEIRRDFLNKWNAGKLSKIRRGASVTRQLQLHMSKFGEIPAPESTSIDTRDIKAQKVKKSSQVISPILRESAPQFQKTQLTGHMPATTSMNAATNAKVNEQWSSLS</sequence>
<dbReference type="GO" id="GO:0000122">
    <property type="term" value="P:negative regulation of transcription by RNA polymerase II"/>
    <property type="evidence" value="ECO:0007669"/>
    <property type="project" value="UniProtKB-ARBA"/>
</dbReference>
<dbReference type="GO" id="GO:0006338">
    <property type="term" value="P:chromatin remodeling"/>
    <property type="evidence" value="ECO:0007669"/>
    <property type="project" value="UniProtKB-ARBA"/>
</dbReference>